<evidence type="ECO:0000313" key="3">
    <source>
        <dbReference type="Proteomes" id="UP000256561"/>
    </source>
</evidence>
<dbReference type="EMBL" id="QRHA01000002">
    <property type="protein sequence ID" value="RDV28140.1"/>
    <property type="molecule type" value="Genomic_DNA"/>
</dbReference>
<sequence>MHRFNALCIALPALLLSLQAGASETIASDYYSYPFLSPQSSYEVEFSFQSSALSKWSFDVQYDEMNPLQSTLWVDSIDDFTLVRSVTLSASRQLSLRLPQRIFASLQTSDSSYSPQTDWIYLPSNAGVAASFGWQFGDAESLKMAVEYKYREVGETDINALLLGVHYFF</sequence>
<dbReference type="InterPro" id="IPR011250">
    <property type="entry name" value="OMP/PagP_B-barrel"/>
</dbReference>
<comment type="caution">
    <text evidence="2">The sequence shown here is derived from an EMBL/GenBank/DDBJ whole genome shotgun (WGS) entry which is preliminary data.</text>
</comment>
<feature type="chain" id="PRO_5017726135" description="Outer membrane protein beta-barrel domain-containing protein" evidence="1">
    <location>
        <begin position="23"/>
        <end position="169"/>
    </location>
</feature>
<keyword evidence="3" id="KW-1185">Reference proteome</keyword>
<dbReference type="RefSeq" id="WP_115592098.1">
    <property type="nucleotide sequence ID" value="NZ_QRHA01000002.1"/>
</dbReference>
<evidence type="ECO:0000313" key="2">
    <source>
        <dbReference type="EMBL" id="RDV28140.1"/>
    </source>
</evidence>
<reference evidence="3" key="1">
    <citation type="submission" date="2018-08" db="EMBL/GenBank/DDBJ databases">
        <authorList>
            <person name="Zhang J."/>
            <person name="Du Z.-J."/>
        </authorList>
    </citation>
    <scope>NUCLEOTIDE SEQUENCE [LARGE SCALE GENOMIC DNA]</scope>
    <source>
        <strain evidence="3">KCTC 52655</strain>
    </source>
</reference>
<evidence type="ECO:0008006" key="4">
    <source>
        <dbReference type="Google" id="ProtNLM"/>
    </source>
</evidence>
<accession>A0A3D8MD25</accession>
<name>A0A3D8MD25_9ALTE</name>
<keyword evidence="1" id="KW-0732">Signal</keyword>
<dbReference type="OrthoDB" id="6332692at2"/>
<dbReference type="AlphaFoldDB" id="A0A3D8MD25"/>
<gene>
    <name evidence="2" type="ORF">DXV75_04035</name>
</gene>
<dbReference type="Proteomes" id="UP000256561">
    <property type="component" value="Unassembled WGS sequence"/>
</dbReference>
<dbReference type="SUPFAM" id="SSF56925">
    <property type="entry name" value="OMPA-like"/>
    <property type="match status" value="1"/>
</dbReference>
<feature type="signal peptide" evidence="1">
    <location>
        <begin position="1"/>
        <end position="22"/>
    </location>
</feature>
<evidence type="ECO:0000256" key="1">
    <source>
        <dbReference type="SAM" id="SignalP"/>
    </source>
</evidence>
<organism evidence="2 3">
    <name type="scientific">Alteromonas aestuariivivens</name>
    <dbReference type="NCBI Taxonomy" id="1938339"/>
    <lineage>
        <taxon>Bacteria</taxon>
        <taxon>Pseudomonadati</taxon>
        <taxon>Pseudomonadota</taxon>
        <taxon>Gammaproteobacteria</taxon>
        <taxon>Alteromonadales</taxon>
        <taxon>Alteromonadaceae</taxon>
        <taxon>Alteromonas/Salinimonas group</taxon>
        <taxon>Alteromonas</taxon>
    </lineage>
</organism>
<proteinExistence type="predicted"/>
<protein>
    <recommendedName>
        <fullName evidence="4">Outer membrane protein beta-barrel domain-containing protein</fullName>
    </recommendedName>
</protein>